<dbReference type="Pfam" id="PF00328">
    <property type="entry name" value="His_Phos_2"/>
    <property type="match status" value="1"/>
</dbReference>
<dbReference type="Gene3D" id="3.40.50.1240">
    <property type="entry name" value="Phosphoglycerate mutase-like"/>
    <property type="match status" value="1"/>
</dbReference>
<accession>A0ABZ2RQK7</accession>
<dbReference type="InterPro" id="IPR029033">
    <property type="entry name" value="His_PPase_superfam"/>
</dbReference>
<dbReference type="CDD" id="cd07040">
    <property type="entry name" value="HP"/>
    <property type="match status" value="2"/>
</dbReference>
<dbReference type="Proteomes" id="UP001477443">
    <property type="component" value="Chromosome"/>
</dbReference>
<protein>
    <submittedName>
        <fullName evidence="1">Histidine-type phosphatase</fullName>
    </submittedName>
</protein>
<evidence type="ECO:0000313" key="2">
    <source>
        <dbReference type="Proteomes" id="UP001477443"/>
    </source>
</evidence>
<reference evidence="1" key="1">
    <citation type="submission" date="2024-03" db="EMBL/GenBank/DDBJ databases">
        <title>Complete genome sequence of Mycoplasma felifaucium Z921 isolated from the trachea of a cheetah.</title>
        <authorList>
            <person name="Spergser J."/>
        </authorList>
    </citation>
    <scope>NUCLEOTIDE SEQUENCE [LARGE SCALE GENOMIC DNA]</scope>
    <source>
        <strain evidence="1">Z921</strain>
    </source>
</reference>
<dbReference type="InterPro" id="IPR000560">
    <property type="entry name" value="His_Pase_clade-2"/>
</dbReference>
<keyword evidence="2" id="KW-1185">Reference proteome</keyword>
<dbReference type="RefSeq" id="WP_338822902.1">
    <property type="nucleotide sequence ID" value="NZ_CP148067.1"/>
</dbReference>
<organism evidence="1 2">
    <name type="scientific">Mycoplasmopsis felifaucium</name>
    <dbReference type="NCBI Taxonomy" id="35768"/>
    <lineage>
        <taxon>Bacteria</taxon>
        <taxon>Bacillati</taxon>
        <taxon>Mycoplasmatota</taxon>
        <taxon>Mycoplasmoidales</taxon>
        <taxon>Metamycoplasmataceae</taxon>
        <taxon>Mycoplasmopsis</taxon>
    </lineage>
</organism>
<gene>
    <name evidence="1" type="ORF">WG617_01360</name>
</gene>
<name>A0ABZ2RQK7_9BACT</name>
<evidence type="ECO:0000313" key="1">
    <source>
        <dbReference type="EMBL" id="WXL29282.1"/>
    </source>
</evidence>
<dbReference type="EMBL" id="CP148067">
    <property type="protein sequence ID" value="WXL29282.1"/>
    <property type="molecule type" value="Genomic_DNA"/>
</dbReference>
<dbReference type="SUPFAM" id="SSF53254">
    <property type="entry name" value="Phosphoglycerate mutase-like"/>
    <property type="match status" value="1"/>
</dbReference>
<proteinExistence type="predicted"/>
<sequence>MKKIIFSRHGLRYPFFTKEKSINFFNKDILNWEDENVGNPTLTKKGALIELRFGQWLKDYLQVKEDTSLKVIANSTYRTYETAQLLSLGLKPGQDTYIECKDKTFKTEDDNFQARYINESYIDRHKLCEFDEVSKDIYQKINQIFELDNDCKYNQEKTNFELAPVWYKTSGPLFMSSSFSDVLQLKYYLGFKEADIFKSDNFINDLKMMLKAKDRVLDFIFANKKLLSDGEQNIYKLIKKEAKNDADLTLIVGHDTSIASLLCMLDIEMPEHNQLEKYPIGSKVIFTMHDDETFDLEYTFFDYEDIRNFQIDATPKVISLGKGLKFKY</sequence>